<proteinExistence type="predicted"/>
<reference evidence="2" key="1">
    <citation type="journal article" date="2020" name="Nature">
        <title>Giant virus diversity and host interactions through global metagenomics.</title>
        <authorList>
            <person name="Schulz F."/>
            <person name="Roux S."/>
            <person name="Paez-Espino D."/>
            <person name="Jungbluth S."/>
            <person name="Walsh D.A."/>
            <person name="Denef V.J."/>
            <person name="McMahon K.D."/>
            <person name="Konstantinidis K.T."/>
            <person name="Eloe-Fadrosh E.A."/>
            <person name="Kyrpides N.C."/>
            <person name="Woyke T."/>
        </authorList>
    </citation>
    <scope>NUCLEOTIDE SEQUENCE</scope>
    <source>
        <strain evidence="2">GVMAG-S-1101178-73</strain>
    </source>
</reference>
<feature type="compositionally biased region" description="Acidic residues" evidence="1">
    <location>
        <begin position="86"/>
        <end position="110"/>
    </location>
</feature>
<sequence length="110" mass="12806">MIDYKKGICEDMKLFIFEWIIKHPAEGKGIKYVRNLNKEELIKACLFIEGKITKEVLMTEVIIPKQEYFRKSAQRRALKKKGYASDDNDAEDAEDAEADEAEEAEEEDEE</sequence>
<name>A0A6C0K896_9ZZZZ</name>
<organism evidence="2">
    <name type="scientific">viral metagenome</name>
    <dbReference type="NCBI Taxonomy" id="1070528"/>
    <lineage>
        <taxon>unclassified sequences</taxon>
        <taxon>metagenomes</taxon>
        <taxon>organismal metagenomes</taxon>
    </lineage>
</organism>
<dbReference type="AlphaFoldDB" id="A0A6C0K896"/>
<feature type="region of interest" description="Disordered" evidence="1">
    <location>
        <begin position="80"/>
        <end position="110"/>
    </location>
</feature>
<evidence type="ECO:0000313" key="2">
    <source>
        <dbReference type="EMBL" id="QHU13663.1"/>
    </source>
</evidence>
<accession>A0A6C0K896</accession>
<dbReference type="EMBL" id="MN740823">
    <property type="protein sequence ID" value="QHU13663.1"/>
    <property type="molecule type" value="Genomic_DNA"/>
</dbReference>
<evidence type="ECO:0000256" key="1">
    <source>
        <dbReference type="SAM" id="MobiDB-lite"/>
    </source>
</evidence>
<protein>
    <submittedName>
        <fullName evidence="2">Uncharacterized protein</fullName>
    </submittedName>
</protein>